<evidence type="ECO:0000256" key="6">
    <source>
        <dbReference type="ARBA" id="ARBA00023125"/>
    </source>
</evidence>
<dbReference type="SMART" id="SM00333">
    <property type="entry name" value="TUDOR"/>
    <property type="match status" value="2"/>
</dbReference>
<dbReference type="EMBL" id="MRZV01000103">
    <property type="protein sequence ID" value="PIK58765.1"/>
    <property type="molecule type" value="Genomic_DNA"/>
</dbReference>
<dbReference type="Gene3D" id="1.10.150.60">
    <property type="entry name" value="ARID DNA-binding domain"/>
    <property type="match status" value="1"/>
</dbReference>
<gene>
    <name evidence="12" type="ORF">BSL78_04337</name>
</gene>
<dbReference type="SMART" id="SM01014">
    <property type="entry name" value="ARID"/>
    <property type="match status" value="1"/>
</dbReference>
<feature type="compositionally biased region" description="Basic residues" evidence="9">
    <location>
        <begin position="418"/>
        <end position="434"/>
    </location>
</feature>
<feature type="compositionally biased region" description="Basic and acidic residues" evidence="9">
    <location>
        <begin position="1072"/>
        <end position="1098"/>
    </location>
</feature>
<organism evidence="12 13">
    <name type="scientific">Stichopus japonicus</name>
    <name type="common">Sea cucumber</name>
    <dbReference type="NCBI Taxonomy" id="307972"/>
    <lineage>
        <taxon>Eukaryota</taxon>
        <taxon>Metazoa</taxon>
        <taxon>Echinodermata</taxon>
        <taxon>Eleutherozoa</taxon>
        <taxon>Echinozoa</taxon>
        <taxon>Holothuroidea</taxon>
        <taxon>Aspidochirotacea</taxon>
        <taxon>Aspidochirotida</taxon>
        <taxon>Stichopodidae</taxon>
        <taxon>Apostichopus</taxon>
    </lineage>
</organism>
<accession>A0A2G8LEW2</accession>
<evidence type="ECO:0000256" key="2">
    <source>
        <dbReference type="ARBA" id="ARBA00022553"/>
    </source>
</evidence>
<name>A0A2G8LEW2_STIJA</name>
<feature type="compositionally biased region" description="Acidic residues" evidence="9">
    <location>
        <begin position="833"/>
        <end position="845"/>
    </location>
</feature>
<proteinExistence type="predicted"/>
<reference evidence="12 13" key="1">
    <citation type="journal article" date="2017" name="PLoS Biol.">
        <title>The sea cucumber genome provides insights into morphological evolution and visceral regeneration.</title>
        <authorList>
            <person name="Zhang X."/>
            <person name="Sun L."/>
            <person name="Yuan J."/>
            <person name="Sun Y."/>
            <person name="Gao Y."/>
            <person name="Zhang L."/>
            <person name="Li S."/>
            <person name="Dai H."/>
            <person name="Hamel J.F."/>
            <person name="Liu C."/>
            <person name="Yu Y."/>
            <person name="Liu S."/>
            <person name="Lin W."/>
            <person name="Guo K."/>
            <person name="Jin S."/>
            <person name="Xu P."/>
            <person name="Storey K.B."/>
            <person name="Huan P."/>
            <person name="Zhang T."/>
            <person name="Zhou Y."/>
            <person name="Zhang J."/>
            <person name="Lin C."/>
            <person name="Li X."/>
            <person name="Xing L."/>
            <person name="Huo D."/>
            <person name="Sun M."/>
            <person name="Wang L."/>
            <person name="Mercier A."/>
            <person name="Li F."/>
            <person name="Yang H."/>
            <person name="Xiang J."/>
        </authorList>
    </citation>
    <scope>NUCLEOTIDE SEQUENCE [LARGE SCALE GENOMIC DNA]</scope>
    <source>
        <strain evidence="12">Shaxun</strain>
        <tissue evidence="12">Muscle</tissue>
    </source>
</reference>
<feature type="compositionally biased region" description="Basic and acidic residues" evidence="9">
    <location>
        <begin position="733"/>
        <end position="756"/>
    </location>
</feature>
<feature type="compositionally biased region" description="Acidic residues" evidence="9">
    <location>
        <begin position="527"/>
        <end position="536"/>
    </location>
</feature>
<dbReference type="PANTHER" id="PTHR13964">
    <property type="entry name" value="RBP-RELATED"/>
    <property type="match status" value="1"/>
</dbReference>
<feature type="compositionally biased region" description="Basic and acidic residues" evidence="9">
    <location>
        <begin position="499"/>
        <end position="509"/>
    </location>
</feature>
<dbReference type="OrthoDB" id="10068428at2759"/>
<dbReference type="GO" id="GO:0006325">
    <property type="term" value="P:chromatin organization"/>
    <property type="evidence" value="ECO:0007669"/>
    <property type="project" value="UniProtKB-KW"/>
</dbReference>
<keyword evidence="7" id="KW-0804">Transcription</keyword>
<dbReference type="Proteomes" id="UP000230750">
    <property type="component" value="Unassembled WGS sequence"/>
</dbReference>
<dbReference type="CDD" id="cd20389">
    <property type="entry name" value="Tudor_ARID4_rpt1"/>
    <property type="match status" value="1"/>
</dbReference>
<dbReference type="PROSITE" id="PS51011">
    <property type="entry name" value="ARID"/>
    <property type="match status" value="1"/>
</dbReference>
<keyword evidence="5" id="KW-0805">Transcription regulation</keyword>
<dbReference type="Gene3D" id="2.30.30.140">
    <property type="match status" value="3"/>
</dbReference>
<feature type="region of interest" description="Disordered" evidence="9">
    <location>
        <begin position="155"/>
        <end position="180"/>
    </location>
</feature>
<dbReference type="AlphaFoldDB" id="A0A2G8LEW2"/>
<keyword evidence="13" id="KW-1185">Reference proteome</keyword>
<feature type="compositionally biased region" description="Basic and acidic residues" evidence="9">
    <location>
        <begin position="406"/>
        <end position="417"/>
    </location>
</feature>
<feature type="compositionally biased region" description="Acidic residues" evidence="9">
    <location>
        <begin position="871"/>
        <end position="880"/>
    </location>
</feature>
<feature type="region of interest" description="Disordered" evidence="9">
    <location>
        <begin position="478"/>
        <end position="536"/>
    </location>
</feature>
<dbReference type="InterPro" id="IPR036431">
    <property type="entry name" value="ARID_dom_sf"/>
</dbReference>
<evidence type="ECO:0000256" key="7">
    <source>
        <dbReference type="ARBA" id="ARBA00023163"/>
    </source>
</evidence>
<evidence type="ECO:0000256" key="10">
    <source>
        <dbReference type="SAM" id="Phobius"/>
    </source>
</evidence>
<protein>
    <submittedName>
        <fullName evidence="12">Putative AT-rich interactive domain-containing protein 4A</fullName>
    </submittedName>
</protein>
<keyword evidence="8" id="KW-0539">Nucleus</keyword>
<feature type="transmembrane region" description="Helical" evidence="10">
    <location>
        <begin position="446"/>
        <end position="469"/>
    </location>
</feature>
<feature type="compositionally biased region" description="Basic and acidic residues" evidence="9">
    <location>
        <begin position="898"/>
        <end position="918"/>
    </location>
</feature>
<dbReference type="InterPro" id="IPR053820">
    <property type="entry name" value="MSL3_chromo-like"/>
</dbReference>
<feature type="compositionally biased region" description="Low complexity" evidence="9">
    <location>
        <begin position="722"/>
        <end position="732"/>
    </location>
</feature>
<feature type="domain" description="ARID" evidence="11">
    <location>
        <begin position="290"/>
        <end position="382"/>
    </location>
</feature>
<dbReference type="SUPFAM" id="SSF46774">
    <property type="entry name" value="ARID-like"/>
    <property type="match status" value="1"/>
</dbReference>
<dbReference type="CDD" id="cd20390">
    <property type="entry name" value="Tudor_ARID4_rpt2"/>
    <property type="match status" value="1"/>
</dbReference>
<dbReference type="InterPro" id="IPR051232">
    <property type="entry name" value="ARID/SWI1_ChromRemod"/>
</dbReference>
<feature type="compositionally biased region" description="Acidic residues" evidence="9">
    <location>
        <begin position="279"/>
        <end position="291"/>
    </location>
</feature>
<feature type="compositionally biased region" description="Basic and acidic residues" evidence="9">
    <location>
        <begin position="970"/>
        <end position="982"/>
    </location>
</feature>
<evidence type="ECO:0000313" key="12">
    <source>
        <dbReference type="EMBL" id="PIK58765.1"/>
    </source>
</evidence>
<keyword evidence="1" id="KW-1017">Isopeptide bond</keyword>
<keyword evidence="4" id="KW-0156">Chromatin regulator</keyword>
<feature type="region of interest" description="Disordered" evidence="9">
    <location>
        <begin position="600"/>
        <end position="1203"/>
    </location>
</feature>
<dbReference type="Pfam" id="PF08169">
    <property type="entry name" value="RBB1NT"/>
    <property type="match status" value="1"/>
</dbReference>
<feature type="region of interest" description="Disordered" evidence="9">
    <location>
        <begin position="368"/>
        <end position="438"/>
    </location>
</feature>
<dbReference type="PANTHER" id="PTHR13964:SF27">
    <property type="entry name" value="HAT-TRICK, ISOFORM D"/>
    <property type="match status" value="1"/>
</dbReference>
<keyword evidence="2" id="KW-0597">Phosphoprotein</keyword>
<feature type="compositionally biased region" description="Basic and acidic residues" evidence="9">
    <location>
        <begin position="1051"/>
        <end position="1063"/>
    </location>
</feature>
<dbReference type="InterPro" id="IPR001606">
    <property type="entry name" value="ARID_dom"/>
</dbReference>
<dbReference type="InterPro" id="IPR002999">
    <property type="entry name" value="Tudor"/>
</dbReference>
<evidence type="ECO:0000256" key="5">
    <source>
        <dbReference type="ARBA" id="ARBA00023015"/>
    </source>
</evidence>
<dbReference type="STRING" id="307972.A0A2G8LEW2"/>
<feature type="compositionally biased region" description="Basic and acidic residues" evidence="9">
    <location>
        <begin position="1022"/>
        <end position="1045"/>
    </location>
</feature>
<feature type="region of interest" description="Disordered" evidence="9">
    <location>
        <begin position="258"/>
        <end position="291"/>
    </location>
</feature>
<dbReference type="SUPFAM" id="SSF63748">
    <property type="entry name" value="Tudor/PWWP/MBT"/>
    <property type="match status" value="1"/>
</dbReference>
<evidence type="ECO:0000256" key="8">
    <source>
        <dbReference type="ARBA" id="ARBA00023242"/>
    </source>
</evidence>
<evidence type="ECO:0000256" key="3">
    <source>
        <dbReference type="ARBA" id="ARBA00022843"/>
    </source>
</evidence>
<dbReference type="Pfam" id="PF22732">
    <property type="entry name" value="MSL3_chromo-like"/>
    <property type="match status" value="1"/>
</dbReference>
<feature type="compositionally biased region" description="Basic and acidic residues" evidence="9">
    <location>
        <begin position="992"/>
        <end position="1014"/>
    </location>
</feature>
<dbReference type="SUPFAM" id="SSF54160">
    <property type="entry name" value="Chromo domain-like"/>
    <property type="match status" value="1"/>
</dbReference>
<sequence length="1223" mass="141708">MYNITFTTLSKQAACKPCLEKIQHILTVGTAVSAKYRGAFCEAKVKIINKKLVKCRVTFKDSTSSIIPDEFVKGNLKIGENVEAKQSEDGNWQDGTITKLNDASVYTVLFDDGDEKTLRRSSLCLQGEKHFHESETLDHLPLTDPENFGTPVVRDRAKRKRPHTSRVEDDEESSESEVFRRLRREEPDNAVGKVVLVETNEKRKNLWFPALIVDPSCTKDAPNRTKDHIVTRSFKDNKYYTVPESSWRSFASKDHIYKGDNSSLKSEQRQGGRGSEGTESSDESSDDEYDEQKDAWLASLHKFMEERSTPINKPPVLGYRDLNLYKLYKLVQDLGGWRKVTDKQQWRYIASKMGIPIHNTPQSYKLKQHTTNHNRKLGPGFSSVLTRPRRRSSYERWTPVATPSPAKEEEERTEKKKENQKRRKRLRKNRKLKTNQKQNQYQRKSFVFIVLMFLNILKYILCYVSTHVIPRTLFQTRRKTDVTEQEKEAEEDEEDEDEKKDIQTEEKVTPRTASKRAAAKSVSKEEPELDREEEDLGTDFEVGEKVKVQYGRGRTHKVYEAKIVDVEGSDKTAKYSVHYLGWNVRYDEVVSSERIVASLDKRKEKRLARVKAREKEKEQKQKEKEKERELEQQRKEKERKEKERLEKEAEKARKEKERQEKEEKEKEERERKEREKREKKEREEMDRKLKKEQEERERREKKEREEREKREKREKKEEQQRLEMAAQELLQQEEMKRALEEKSKKAEKKLEEDKGKGKGPAKRGRPPSLSPKTSGRPISPRVSGGGRRSPLYPTRSLRSDRNSLSESPYANGLGAVKHRGRRGSSASRGKAEEPDDSGEESDGDIGIEGTDVSREAPSPAKSDIKPAPEDAEKEETEEAQILEPVLEEVAPPEEPQELESKVDSEMPVFEAKDAKEEIQNQPPKSPPKLKKEGGLDDVVTEDTKEEVEVKKEEVEEEMESKKGKRKSKKSEKEPKQEKEGGKKTSKRRHSKDAKQESVKEDKQEVEVQLEKKEEKEEETEAEKEKEKEKEKVEEAVEQTEEKVEKEDGEGSEEKQATGQEEKKKKGRKRGRKSLEEKNKEKGEKKAKKADTEGGEGSKKGRRRKRRLEENEAEEKDDAKPVVVKEQQPPPVEEEEMKMAEEKDAGEGEPDEMEASTSDSRMMAAIITTPPTTPRALLWGPPHRTKTRDRKMETRRAKVSRPDSVTRVTLIAWPTWPVAAALHQ</sequence>
<dbReference type="InterPro" id="IPR016197">
    <property type="entry name" value="Chromo-like_dom_sf"/>
</dbReference>
<dbReference type="GO" id="GO:0005634">
    <property type="term" value="C:nucleus"/>
    <property type="evidence" value="ECO:0007669"/>
    <property type="project" value="TreeGrafter"/>
</dbReference>
<keyword evidence="10" id="KW-0472">Membrane</keyword>
<comment type="caution">
    <text evidence="12">The sequence shown here is derived from an EMBL/GenBank/DDBJ whole genome shotgun (WGS) entry which is preliminary data.</text>
</comment>
<keyword evidence="10" id="KW-1133">Transmembrane helix</keyword>
<evidence type="ECO:0000256" key="9">
    <source>
        <dbReference type="SAM" id="MobiDB-lite"/>
    </source>
</evidence>
<evidence type="ECO:0000259" key="11">
    <source>
        <dbReference type="PROSITE" id="PS51011"/>
    </source>
</evidence>
<dbReference type="InterPro" id="IPR012603">
    <property type="entry name" value="ARID4A/B_PWWP"/>
</dbReference>
<keyword evidence="10" id="KW-0812">Transmembrane</keyword>
<feature type="compositionally biased region" description="Basic and acidic residues" evidence="9">
    <location>
        <begin position="1136"/>
        <end position="1145"/>
    </location>
</feature>
<keyword evidence="6" id="KW-0238">DNA-binding</keyword>
<dbReference type="SMART" id="SM00501">
    <property type="entry name" value="BRIGHT"/>
    <property type="match status" value="1"/>
</dbReference>
<keyword evidence="3" id="KW-0832">Ubl conjugation</keyword>
<feature type="compositionally biased region" description="Acidic residues" evidence="9">
    <location>
        <begin position="487"/>
        <end position="498"/>
    </location>
</feature>
<dbReference type="GO" id="GO:0006357">
    <property type="term" value="P:regulation of transcription by RNA polymerase II"/>
    <property type="evidence" value="ECO:0007669"/>
    <property type="project" value="TreeGrafter"/>
</dbReference>
<dbReference type="GO" id="GO:0000976">
    <property type="term" value="F:transcription cis-regulatory region binding"/>
    <property type="evidence" value="ECO:0007669"/>
    <property type="project" value="TreeGrafter"/>
</dbReference>
<evidence type="ECO:0000256" key="1">
    <source>
        <dbReference type="ARBA" id="ARBA00022499"/>
    </source>
</evidence>
<evidence type="ECO:0000313" key="13">
    <source>
        <dbReference type="Proteomes" id="UP000230750"/>
    </source>
</evidence>
<feature type="compositionally biased region" description="Basic and acidic residues" evidence="9">
    <location>
        <begin position="611"/>
        <end position="721"/>
    </location>
</feature>
<dbReference type="Pfam" id="PF01388">
    <property type="entry name" value="ARID"/>
    <property type="match status" value="1"/>
</dbReference>
<evidence type="ECO:0000256" key="4">
    <source>
        <dbReference type="ARBA" id="ARBA00022853"/>
    </source>
</evidence>